<dbReference type="OrthoDB" id="2369382at2759"/>
<organism evidence="2 3">
    <name type="scientific">Macrolepiota fuliginosa MF-IS2</name>
    <dbReference type="NCBI Taxonomy" id="1400762"/>
    <lineage>
        <taxon>Eukaryota</taxon>
        <taxon>Fungi</taxon>
        <taxon>Dikarya</taxon>
        <taxon>Basidiomycota</taxon>
        <taxon>Agaricomycotina</taxon>
        <taxon>Agaricomycetes</taxon>
        <taxon>Agaricomycetidae</taxon>
        <taxon>Agaricales</taxon>
        <taxon>Agaricineae</taxon>
        <taxon>Agaricaceae</taxon>
        <taxon>Macrolepiota</taxon>
    </lineage>
</organism>
<protein>
    <submittedName>
        <fullName evidence="2">Uncharacterized protein</fullName>
    </submittedName>
</protein>
<keyword evidence="1" id="KW-0812">Transmembrane</keyword>
<name>A0A9P5XGB6_9AGAR</name>
<accession>A0A9P5XGB6</accession>
<comment type="caution">
    <text evidence="2">The sequence shown here is derived from an EMBL/GenBank/DDBJ whole genome shotgun (WGS) entry which is preliminary data.</text>
</comment>
<sequence length="735" mass="80558">MTYLVSNITVAQAATIINAFITFIHFTISLSLVILLVKFMPKANTALSWSNISRTLHSSIWPTILRADSDSNRTSGTVVSTTSLLATLTTVLVAVAGVLLPLGLSQGPIVPANFRQLDAQYVPDTSPLALSTTPDRGRFVYGRQCGGFHLVPCPGNDNPNVTTIAPSTMDIFNSTPHGPFTMQYRRFMDGDPTQNQNCSAGFMGSAETFMLRNDTFAAEGLIIDMTPEHPGIGFWNQTLPEVPRGGTWSQDIMWLEPVTQCVDTNLTIDYFLTEGPDGSIKDFNITDRGGFVNLTHEPPSLNRDGQHIDLYQHAYKGAAYSDLYALLFLNATREGSYIGASYPINSSSSAYLFGSGLNKINVLPLSYLNGTATSSTKVVCQGYGSADTANITNVHVSCGIFLGPPLRTDGGDPQYFNRGSKWSQGVYGCTSATRASIQTVTFSNNASNIQDIQITRQLSGLDVLWATEKTDLTIGDVDLFWGRVDDRYENDPSLWTTRADSFYLPAGGASIWNVFPVGLPAGAHAHVWGQIYDPISLSGQSLTDYSGQSDYALKARLQSLVAQDPITGNANIRNLIWTDIMANNVIGTQTNRTLWVADHLNTLQYDFKYAIPGFLLFLIWLPSFFGALFLLLTRSLTFAHMRNVLNHTSVGRVVVGTSALRTQGLSSHHQFLEMPQPDFSRDPNFLPNASSLGHRRNRSDWANTMGTVIVGLELGQNQRSVPNEEDIKLMEHSPR</sequence>
<dbReference type="AlphaFoldDB" id="A0A9P5XGB6"/>
<dbReference type="Proteomes" id="UP000807342">
    <property type="component" value="Unassembled WGS sequence"/>
</dbReference>
<keyword evidence="3" id="KW-1185">Reference proteome</keyword>
<dbReference type="EMBL" id="MU151119">
    <property type="protein sequence ID" value="KAF9449834.1"/>
    <property type="molecule type" value="Genomic_DNA"/>
</dbReference>
<evidence type="ECO:0000313" key="2">
    <source>
        <dbReference type="EMBL" id="KAF9449834.1"/>
    </source>
</evidence>
<gene>
    <name evidence="2" type="ORF">P691DRAFT_727314</name>
</gene>
<proteinExistence type="predicted"/>
<feature type="transmembrane region" description="Helical" evidence="1">
    <location>
        <begin position="83"/>
        <end position="104"/>
    </location>
</feature>
<feature type="transmembrane region" description="Helical" evidence="1">
    <location>
        <begin position="12"/>
        <end position="37"/>
    </location>
</feature>
<feature type="transmembrane region" description="Helical" evidence="1">
    <location>
        <begin position="609"/>
        <end position="632"/>
    </location>
</feature>
<evidence type="ECO:0000256" key="1">
    <source>
        <dbReference type="SAM" id="Phobius"/>
    </source>
</evidence>
<evidence type="ECO:0000313" key="3">
    <source>
        <dbReference type="Proteomes" id="UP000807342"/>
    </source>
</evidence>
<keyword evidence="1" id="KW-1133">Transmembrane helix</keyword>
<reference evidence="2" key="1">
    <citation type="submission" date="2020-11" db="EMBL/GenBank/DDBJ databases">
        <authorList>
            <consortium name="DOE Joint Genome Institute"/>
            <person name="Ahrendt S."/>
            <person name="Riley R."/>
            <person name="Andreopoulos W."/>
            <person name="Labutti K."/>
            <person name="Pangilinan J."/>
            <person name="Ruiz-Duenas F.J."/>
            <person name="Barrasa J.M."/>
            <person name="Sanchez-Garcia M."/>
            <person name="Camarero S."/>
            <person name="Miyauchi S."/>
            <person name="Serrano A."/>
            <person name="Linde D."/>
            <person name="Babiker R."/>
            <person name="Drula E."/>
            <person name="Ayuso-Fernandez I."/>
            <person name="Pacheco R."/>
            <person name="Padilla G."/>
            <person name="Ferreira P."/>
            <person name="Barriuso J."/>
            <person name="Kellner H."/>
            <person name="Castanera R."/>
            <person name="Alfaro M."/>
            <person name="Ramirez L."/>
            <person name="Pisabarro A.G."/>
            <person name="Kuo A."/>
            <person name="Tritt A."/>
            <person name="Lipzen A."/>
            <person name="He G."/>
            <person name="Yan M."/>
            <person name="Ng V."/>
            <person name="Cullen D."/>
            <person name="Martin F."/>
            <person name="Rosso M.-N."/>
            <person name="Henrissat B."/>
            <person name="Hibbett D."/>
            <person name="Martinez A.T."/>
            <person name="Grigoriev I.V."/>
        </authorList>
    </citation>
    <scope>NUCLEOTIDE SEQUENCE</scope>
    <source>
        <strain evidence="2">MF-IS2</strain>
    </source>
</reference>
<keyword evidence="1" id="KW-0472">Membrane</keyword>